<keyword evidence="2 4" id="KW-0819">tRNA processing</keyword>
<comment type="function">
    <text evidence="4">Could be responsible for synthesis of pseudouridine from uracil-13 in transfer RNAs.</text>
</comment>
<dbReference type="Gene3D" id="3.30.70.3160">
    <property type="match status" value="1"/>
</dbReference>
<evidence type="ECO:0000259" key="5">
    <source>
        <dbReference type="PROSITE" id="PS50984"/>
    </source>
</evidence>
<organism evidence="6 7">
    <name type="scientific">Methanosarcina baikalica</name>
    <dbReference type="NCBI Taxonomy" id="3073890"/>
    <lineage>
        <taxon>Archaea</taxon>
        <taxon>Methanobacteriati</taxon>
        <taxon>Methanobacteriota</taxon>
        <taxon>Stenosarchaea group</taxon>
        <taxon>Methanomicrobia</taxon>
        <taxon>Methanosarcinales</taxon>
        <taxon>Methanosarcinaceae</taxon>
        <taxon>Methanosarcina</taxon>
    </lineage>
</organism>
<dbReference type="PROSITE" id="PS50984">
    <property type="entry name" value="TRUD"/>
    <property type="match status" value="1"/>
</dbReference>
<dbReference type="PANTHER" id="PTHR13326:SF21">
    <property type="entry name" value="PSEUDOURIDYLATE SYNTHASE PUS7L"/>
    <property type="match status" value="1"/>
</dbReference>
<dbReference type="InterPro" id="IPR042214">
    <property type="entry name" value="TruD_catalytic"/>
</dbReference>
<evidence type="ECO:0000256" key="1">
    <source>
        <dbReference type="ARBA" id="ARBA00007953"/>
    </source>
</evidence>
<dbReference type="Proteomes" id="UP001246244">
    <property type="component" value="Unassembled WGS sequence"/>
</dbReference>
<comment type="caution">
    <text evidence="6">The sequence shown here is derived from an EMBL/GenBank/DDBJ whole genome shotgun (WGS) entry which is preliminary data.</text>
</comment>
<dbReference type="EMBL" id="JAVKPK010000005">
    <property type="protein sequence ID" value="MDR7664652.1"/>
    <property type="molecule type" value="Genomic_DNA"/>
</dbReference>
<dbReference type="NCBIfam" id="TIGR00094">
    <property type="entry name" value="tRNA_TruD_broad"/>
    <property type="match status" value="1"/>
</dbReference>
<dbReference type="Gene3D" id="3.30.2350.20">
    <property type="entry name" value="TruD, catalytic domain"/>
    <property type="match status" value="1"/>
</dbReference>
<gene>
    <name evidence="4 6" type="primary">truD</name>
    <name evidence="6" type="ORF">RG963_02385</name>
</gene>
<feature type="domain" description="TRUD" evidence="5">
    <location>
        <begin position="165"/>
        <end position="390"/>
    </location>
</feature>
<dbReference type="CDD" id="cd02577">
    <property type="entry name" value="PSTD1"/>
    <property type="match status" value="1"/>
</dbReference>
<dbReference type="SUPFAM" id="SSF55120">
    <property type="entry name" value="Pseudouridine synthase"/>
    <property type="match status" value="1"/>
</dbReference>
<keyword evidence="3 4" id="KW-0413">Isomerase</keyword>
<dbReference type="RefSeq" id="WP_310574677.1">
    <property type="nucleotide sequence ID" value="NZ_JAVKPK010000005.1"/>
</dbReference>
<name>A0ABU2CY63_9EURY</name>
<dbReference type="Gene3D" id="1.10.1510.30">
    <property type="match status" value="1"/>
</dbReference>
<keyword evidence="7" id="KW-1185">Reference proteome</keyword>
<accession>A0ABU2CY63</accession>
<dbReference type="HAMAP" id="MF_01082">
    <property type="entry name" value="TruD"/>
    <property type="match status" value="1"/>
</dbReference>
<evidence type="ECO:0000313" key="7">
    <source>
        <dbReference type="Proteomes" id="UP001246244"/>
    </source>
</evidence>
<dbReference type="InterPro" id="IPR011760">
    <property type="entry name" value="PsdUridine_synth_TruD_insert"/>
</dbReference>
<dbReference type="Pfam" id="PF01142">
    <property type="entry name" value="TruD"/>
    <property type="match status" value="1"/>
</dbReference>
<comment type="similarity">
    <text evidence="1 4">Belongs to the pseudouridine synthase TruD family.</text>
</comment>
<dbReference type="GO" id="GO:0160150">
    <property type="term" value="F:tRNA pseudouridine(13) synthase activity"/>
    <property type="evidence" value="ECO:0007669"/>
    <property type="project" value="UniProtKB-EC"/>
</dbReference>
<evidence type="ECO:0000256" key="2">
    <source>
        <dbReference type="ARBA" id="ARBA00022694"/>
    </source>
</evidence>
<reference evidence="7" key="1">
    <citation type="submission" date="2023-07" db="EMBL/GenBank/DDBJ databases">
        <title>Whole-genome sequencing of a new Methanosarcina sp. Z-7115.</title>
        <authorList>
            <person name="Zhilina T.N."/>
            <person name="Merkel A.Y."/>
        </authorList>
    </citation>
    <scope>NUCLEOTIDE SEQUENCE [LARGE SCALE GENOMIC DNA]</scope>
    <source>
        <strain evidence="7">Z-7115</strain>
    </source>
</reference>
<dbReference type="PIRSF" id="PIRSF037016">
    <property type="entry name" value="Pseudouridin_synth_euk_prd"/>
    <property type="match status" value="1"/>
</dbReference>
<feature type="active site" description="Nucleophile" evidence="4">
    <location>
        <position position="86"/>
    </location>
</feature>
<protein>
    <recommendedName>
        <fullName evidence="4">Probable tRNA pseudouridine synthase D</fullName>
        <ecNumber evidence="4">5.4.99.27</ecNumber>
    </recommendedName>
    <alternativeName>
        <fullName evidence="4">tRNA pseudouridine(13) synthase</fullName>
    </alternativeName>
    <alternativeName>
        <fullName evidence="4">tRNA pseudouridylate synthase D</fullName>
    </alternativeName>
    <alternativeName>
        <fullName evidence="4">tRNA-uridine isomerase D</fullName>
    </alternativeName>
</protein>
<evidence type="ECO:0000256" key="3">
    <source>
        <dbReference type="ARBA" id="ARBA00023235"/>
    </source>
</evidence>
<dbReference type="EC" id="5.4.99.27" evidence="4"/>
<proteinExistence type="inferred from homology"/>
<evidence type="ECO:0000256" key="4">
    <source>
        <dbReference type="HAMAP-Rule" id="MF_01082"/>
    </source>
</evidence>
<dbReference type="PROSITE" id="PS01268">
    <property type="entry name" value="UPF0024"/>
    <property type="match status" value="1"/>
</dbReference>
<dbReference type="PANTHER" id="PTHR13326">
    <property type="entry name" value="TRNA PSEUDOURIDINE SYNTHASE D"/>
    <property type="match status" value="1"/>
</dbReference>
<evidence type="ECO:0000313" key="6">
    <source>
        <dbReference type="EMBL" id="MDR7664652.1"/>
    </source>
</evidence>
<comment type="catalytic activity">
    <reaction evidence="4">
        <text>uridine(13) in tRNA = pseudouridine(13) in tRNA</text>
        <dbReference type="Rhea" id="RHEA:42540"/>
        <dbReference type="Rhea" id="RHEA-COMP:10105"/>
        <dbReference type="Rhea" id="RHEA-COMP:10106"/>
        <dbReference type="ChEBI" id="CHEBI:65314"/>
        <dbReference type="ChEBI" id="CHEBI:65315"/>
        <dbReference type="EC" id="5.4.99.27"/>
    </reaction>
</comment>
<dbReference type="InterPro" id="IPR001656">
    <property type="entry name" value="PsdUridine_synth_TruD"/>
</dbReference>
<dbReference type="InterPro" id="IPR020103">
    <property type="entry name" value="PsdUridine_synth_cat_dom_sf"/>
</dbReference>
<dbReference type="InterPro" id="IPR020119">
    <property type="entry name" value="PsdUridine_synth_TruD_CS"/>
</dbReference>
<sequence>MQVPEIEKQIGIDIYSTGTDGLGGQLRQEVEDFIVKEITNREEGTEGKYLVLELIKHDWDTHHLTRTLSKILQISQKRISVAGTKDKRALTTQKISIFDIDASEIEKIHLKDIELKVLGRSRKSVELGDLWGNEFIITIRDIAGSLEETGDLLEKTTNDILIQGGVPNFFGVQRFGSVRPVTHLVGKAIVEGDFEKAALLYIADSFPAEPEETKKARQSVKETRDFKEGLKTYPLRLGHERAMMNHLIANPDDFAGSFLVLPKNLYRMFVHGYQSYIYNIIICRRIEKGIPLNQAVEGDIVCFKNDVGLPDSSKTEKVTAETVNAMNRLIKRNRAFITAPLPGYNTEFASGIPGEIEQEVIQELKVPLTGFNIEEIPEMSSKGIRREVLLQVEPKFEVAEDELNPGKSKAVLKFMLPKGSYATTVLREYMKVDPLQMS</sequence>